<organism evidence="1 2">
    <name type="scientific">Lentinula lateritia</name>
    <dbReference type="NCBI Taxonomy" id="40482"/>
    <lineage>
        <taxon>Eukaryota</taxon>
        <taxon>Fungi</taxon>
        <taxon>Dikarya</taxon>
        <taxon>Basidiomycota</taxon>
        <taxon>Agaricomycotina</taxon>
        <taxon>Agaricomycetes</taxon>
        <taxon>Agaricomycetidae</taxon>
        <taxon>Agaricales</taxon>
        <taxon>Marasmiineae</taxon>
        <taxon>Omphalotaceae</taxon>
        <taxon>Lentinula</taxon>
    </lineage>
</organism>
<accession>A0ABQ8VL42</accession>
<name>A0ABQ8VL42_9AGAR</name>
<reference evidence="1" key="1">
    <citation type="submission" date="2022-08" db="EMBL/GenBank/DDBJ databases">
        <title>A Global Phylogenomic Analysis of the Shiitake Genus Lentinula.</title>
        <authorList>
            <consortium name="DOE Joint Genome Institute"/>
            <person name="Sierra-Patev S."/>
            <person name="Min B."/>
            <person name="Naranjo-Ortiz M."/>
            <person name="Looney B."/>
            <person name="Konkel Z."/>
            <person name="Slot J.C."/>
            <person name="Sakamoto Y."/>
            <person name="Steenwyk J.L."/>
            <person name="Rokas A."/>
            <person name="Carro J."/>
            <person name="Camarero S."/>
            <person name="Ferreira P."/>
            <person name="Molpeceres G."/>
            <person name="Ruiz-Duenas F.J."/>
            <person name="Serrano A."/>
            <person name="Henrissat B."/>
            <person name="Drula E."/>
            <person name="Hughes K.W."/>
            <person name="Mata J.L."/>
            <person name="Ishikawa N.K."/>
            <person name="Vargas-Isla R."/>
            <person name="Ushijima S."/>
            <person name="Smith C.A."/>
            <person name="Ahrendt S."/>
            <person name="Andreopoulos W."/>
            <person name="He G."/>
            <person name="Labutti K."/>
            <person name="Lipzen A."/>
            <person name="Ng V."/>
            <person name="Riley R."/>
            <person name="Sandor L."/>
            <person name="Barry K."/>
            <person name="Martinez A.T."/>
            <person name="Xiao Y."/>
            <person name="Gibbons J.G."/>
            <person name="Terashima K."/>
            <person name="Grigoriev I.V."/>
            <person name="Hibbett D.S."/>
        </authorList>
    </citation>
    <scope>NUCLEOTIDE SEQUENCE</scope>
    <source>
        <strain evidence="1">RHP3577 ss4</strain>
    </source>
</reference>
<dbReference type="EMBL" id="JANVFT010000023">
    <property type="protein sequence ID" value="KAJ4497119.1"/>
    <property type="molecule type" value="Genomic_DNA"/>
</dbReference>
<protein>
    <submittedName>
        <fullName evidence="1">Uncharacterized protein</fullName>
    </submittedName>
</protein>
<evidence type="ECO:0000313" key="2">
    <source>
        <dbReference type="Proteomes" id="UP001150217"/>
    </source>
</evidence>
<evidence type="ECO:0000313" key="1">
    <source>
        <dbReference type="EMBL" id="KAJ4497119.1"/>
    </source>
</evidence>
<comment type="caution">
    <text evidence="1">The sequence shown here is derived from an EMBL/GenBank/DDBJ whole genome shotgun (WGS) entry which is preliminary data.</text>
</comment>
<keyword evidence="2" id="KW-1185">Reference proteome</keyword>
<proteinExistence type="predicted"/>
<dbReference type="Proteomes" id="UP001150217">
    <property type="component" value="Unassembled WGS sequence"/>
</dbReference>
<sequence>MSSPDLPDTPQLVFQLLAGPEHRIDYVRSSLTIPEITFDLFKQAVLPSVEESFIGKAHQKLRERGILIDEGWKETNFGVGEQEEETKVKLSASF</sequence>
<gene>
    <name evidence="1" type="ORF">C8R41DRAFT_823328</name>
</gene>